<dbReference type="Gene3D" id="3.60.10.10">
    <property type="entry name" value="Endonuclease/exonuclease/phosphatase"/>
    <property type="match status" value="1"/>
</dbReference>
<reference evidence="2 3" key="1">
    <citation type="submission" date="2018-03" db="EMBL/GenBank/DDBJ databases">
        <title>Ahniella affigens gen. nov., sp. nov., a gammaproteobacterium isolated from sandy soil near a stream.</title>
        <authorList>
            <person name="Ko Y."/>
            <person name="Kim J.-H."/>
        </authorList>
    </citation>
    <scope>NUCLEOTIDE SEQUENCE [LARGE SCALE GENOMIC DNA]</scope>
    <source>
        <strain evidence="2 3">D13</strain>
    </source>
</reference>
<dbReference type="AlphaFoldDB" id="A0A2P1PLZ2"/>
<dbReference type="CDD" id="cd10283">
    <property type="entry name" value="MnuA_DNase1-like"/>
    <property type="match status" value="1"/>
</dbReference>
<dbReference type="KEGG" id="xba:C7S18_00930"/>
<dbReference type="EMBL" id="CP027860">
    <property type="protein sequence ID" value="AVP95847.1"/>
    <property type="molecule type" value="Genomic_DNA"/>
</dbReference>
<feature type="domain" description="Endonuclease/exonuclease/phosphatase" evidence="1">
    <location>
        <begin position="301"/>
        <end position="599"/>
    </location>
</feature>
<dbReference type="InterPro" id="IPR005135">
    <property type="entry name" value="Endo/exonuclease/phosphatase"/>
</dbReference>
<dbReference type="GO" id="GO:0003824">
    <property type="term" value="F:catalytic activity"/>
    <property type="evidence" value="ECO:0007669"/>
    <property type="project" value="InterPro"/>
</dbReference>
<dbReference type="Proteomes" id="UP000241074">
    <property type="component" value="Chromosome"/>
</dbReference>
<evidence type="ECO:0000313" key="2">
    <source>
        <dbReference type="EMBL" id="AVP95847.1"/>
    </source>
</evidence>
<dbReference type="RefSeq" id="WP_106889776.1">
    <property type="nucleotide sequence ID" value="NZ_CP027860.1"/>
</dbReference>
<reference evidence="2 3" key="2">
    <citation type="submission" date="2018-03" db="EMBL/GenBank/DDBJ databases">
        <authorList>
            <person name="Keele B.F."/>
        </authorList>
    </citation>
    <scope>NUCLEOTIDE SEQUENCE [LARGE SCALE GENOMIC DNA]</scope>
    <source>
        <strain evidence="2 3">D13</strain>
    </source>
</reference>
<evidence type="ECO:0000313" key="3">
    <source>
        <dbReference type="Proteomes" id="UP000241074"/>
    </source>
</evidence>
<dbReference type="PANTHER" id="PTHR42834">
    <property type="entry name" value="ENDONUCLEASE/EXONUCLEASE/PHOSPHATASE FAMILY PROTEIN (AFU_ORTHOLOGUE AFUA_3G09210)"/>
    <property type="match status" value="1"/>
</dbReference>
<dbReference type="InterPro" id="IPR047971">
    <property type="entry name" value="ExeM-like"/>
</dbReference>
<sequence length="618" mass="65963">MLRHTLCAALALTLAGCTNDDGPDLIVDPTTALECGQPATPIHVIQGDAAMSPKKGELVEVEAVVSARFLQGLGGIYLATPQGMDDQNPQTSEGLFVRLTEPPKDLPRFATVRVRGRVAEIGDAPDTQTALVEVSAMARCGNPQPFGPQAFSAVPSTLADFEAVEGMRIKLKGPATLIDNDRLLSDGELIVSLDGRDLVPTERHAPGPEARAIAEGNLATRLTLSDARETMDPDRIWFLREQPSADAPYRLDSALYGIDGVLDQLGEGYQLHLAEPIDRVDQAPRPTAAPLVDGDLSISAFNVLNFFNGDGKGEGFPTERGAETFDAFKRQRAKIVAALSAMHADVFVLTEIENDGEGPESAVQDLVDALNKKLGSEEGDYAFVKTGAERVGSDAIKVAMIYRQSRAQPVGKTLILDVPPFTGMGRAPVAQGFQAGAMAFTLIGNHFKSKGGCADAEGPNQDQDDGQGCYNAVRTEMARNLLDWLASDATQALPAARLIVGDLNSYGEEDPVRLIKSQGYVDVVAESNGEPAYSFVYAGAAGRLDHALANPEFAKLVGGAEIWHINADESDAFQYGEAGVDAKSRKRRFRDDPFASSDHDPVLIALRADDARSPAVTP</sequence>
<proteinExistence type="predicted"/>
<dbReference type="PROSITE" id="PS51257">
    <property type="entry name" value="PROKAR_LIPOPROTEIN"/>
    <property type="match status" value="1"/>
</dbReference>
<dbReference type="InterPro" id="IPR036691">
    <property type="entry name" value="Endo/exonu/phosph_ase_sf"/>
</dbReference>
<dbReference type="PANTHER" id="PTHR42834:SF1">
    <property type="entry name" value="ENDONUCLEASE_EXONUCLEASE_PHOSPHATASE FAMILY PROTEIN (AFU_ORTHOLOGUE AFUA_3G09210)"/>
    <property type="match status" value="1"/>
</dbReference>
<dbReference type="NCBIfam" id="NF033681">
    <property type="entry name" value="ExeM_NucH_DNase"/>
    <property type="match status" value="1"/>
</dbReference>
<protein>
    <submittedName>
        <fullName evidence="2">Nuclease</fullName>
    </submittedName>
</protein>
<evidence type="ECO:0000259" key="1">
    <source>
        <dbReference type="Pfam" id="PF03372"/>
    </source>
</evidence>
<dbReference type="Pfam" id="PF03372">
    <property type="entry name" value="Exo_endo_phos"/>
    <property type="match status" value="1"/>
</dbReference>
<gene>
    <name evidence="2" type="ORF">C7S18_00930</name>
</gene>
<accession>A0A2P1PLZ2</accession>
<keyword evidence="3" id="KW-1185">Reference proteome</keyword>
<name>A0A2P1PLZ2_9GAMM</name>
<dbReference type="SUPFAM" id="SSF56219">
    <property type="entry name" value="DNase I-like"/>
    <property type="match status" value="1"/>
</dbReference>
<organism evidence="2 3">
    <name type="scientific">Ahniella affigens</name>
    <dbReference type="NCBI Taxonomy" id="2021234"/>
    <lineage>
        <taxon>Bacteria</taxon>
        <taxon>Pseudomonadati</taxon>
        <taxon>Pseudomonadota</taxon>
        <taxon>Gammaproteobacteria</taxon>
        <taxon>Lysobacterales</taxon>
        <taxon>Rhodanobacteraceae</taxon>
        <taxon>Ahniella</taxon>
    </lineage>
</organism>